<feature type="compositionally biased region" description="Basic residues" evidence="1">
    <location>
        <begin position="1"/>
        <end position="13"/>
    </location>
</feature>
<proteinExistence type="predicted"/>
<evidence type="ECO:0000256" key="1">
    <source>
        <dbReference type="SAM" id="MobiDB-lite"/>
    </source>
</evidence>
<dbReference type="SMART" id="SM00327">
    <property type="entry name" value="VWA"/>
    <property type="match status" value="1"/>
</dbReference>
<dbReference type="Proteomes" id="UP000198960">
    <property type="component" value="Unassembled WGS sequence"/>
</dbReference>
<evidence type="ECO:0000313" key="4">
    <source>
        <dbReference type="Proteomes" id="UP000198960"/>
    </source>
</evidence>
<dbReference type="STRING" id="673521.SAMN05660991_01777"/>
<dbReference type="AlphaFoldDB" id="A0A1H8SJZ7"/>
<dbReference type="Gene3D" id="3.40.50.410">
    <property type="entry name" value="von Willebrand factor, type A domain"/>
    <property type="match status" value="1"/>
</dbReference>
<evidence type="ECO:0000259" key="2">
    <source>
        <dbReference type="SMART" id="SM00327"/>
    </source>
</evidence>
<protein>
    <submittedName>
        <fullName evidence="3">Uncharacterized protein, contains von Willebrand factor type A (VWA) domain</fullName>
    </submittedName>
</protein>
<dbReference type="OrthoDB" id="9766126at2"/>
<dbReference type="EMBL" id="FOEE01000004">
    <property type="protein sequence ID" value="SEO78887.1"/>
    <property type="molecule type" value="Genomic_DNA"/>
</dbReference>
<dbReference type="InterPro" id="IPR002035">
    <property type="entry name" value="VWF_A"/>
</dbReference>
<dbReference type="RefSeq" id="WP_091942217.1">
    <property type="nucleotide sequence ID" value="NZ_FOEE01000004.1"/>
</dbReference>
<evidence type="ECO:0000313" key="3">
    <source>
        <dbReference type="EMBL" id="SEO78887.1"/>
    </source>
</evidence>
<feature type="domain" description="VWFA" evidence="2">
    <location>
        <begin position="470"/>
        <end position="652"/>
    </location>
</feature>
<dbReference type="SUPFAM" id="SSF53300">
    <property type="entry name" value="vWA-like"/>
    <property type="match status" value="1"/>
</dbReference>
<keyword evidence="4" id="KW-1185">Reference proteome</keyword>
<feature type="region of interest" description="Disordered" evidence="1">
    <location>
        <begin position="1"/>
        <end position="20"/>
    </location>
</feature>
<accession>A0A1H8SJZ7</accession>
<gene>
    <name evidence="3" type="ORF">SAMN05660991_01777</name>
</gene>
<dbReference type="InterPro" id="IPR036465">
    <property type="entry name" value="vWFA_dom_sf"/>
</dbReference>
<dbReference type="Pfam" id="PF13519">
    <property type="entry name" value="VWA_2"/>
    <property type="match status" value="1"/>
</dbReference>
<organism evidence="3 4">
    <name type="scientific">Trujillonella endophytica</name>
    <dbReference type="NCBI Taxonomy" id="673521"/>
    <lineage>
        <taxon>Bacteria</taxon>
        <taxon>Bacillati</taxon>
        <taxon>Actinomycetota</taxon>
        <taxon>Actinomycetes</taxon>
        <taxon>Geodermatophilales</taxon>
        <taxon>Geodermatophilaceae</taxon>
        <taxon>Trujillonella</taxon>
    </lineage>
</organism>
<name>A0A1H8SJZ7_9ACTN</name>
<sequence>MTRRPGKGYRYGRWRGGPDPLAPPYDLGDAVDEIGDSVLGGSGVREAMRELLRRGMAGRRGLDELRRNVRDRLRQARQAGRLDGTLQEVRELLDRALEAERRELFPDPDDAARLAEAELDALPQDTAGAVRALKDYPWRSEEARQAYEQIQDTLRREVLDSSFASMKQALESATESDLQAVRDMVADLSQLVDAHNRGEQTDEAFAEFMDKHGQFFPDDPQSVEELIDSLARRAAAQERMMAGLSPDQRAELADLMAQTMQDMGLASEMAHLQDALRQARPDLPWGQRGQVPDGEQALGLGDATSAVAELADLEALSNQLSQGYAGASLADVDEELLEQALGREAVDDLAALRQLERELERQGYLNRSEGKLELSPKAVRRLGATALRRVFAQLDATGRGEHDVADAGAAGELTGASREWQFGDEQPLDVVRTVRNAVLRTAGAPRPDHRRAVRIAVEDFEVVETERRTGAAVALLVDLSYSMALRGTWGAAKSTAMALHSLVTTKFPQDAIQIIGFSSVAQVLRPETLAELSVDTLQGTNLQHGLMLARRFLARHRDAEPVVLVVTDGEPTAHLEPDGTPFFCWPPMPETIARTVAEVEKVARTGATMNVFALDPEPALVHFVHDITARAGGRVFTPDGDRLGEYVVADYLRTRRGRRAR</sequence>
<reference evidence="4" key="1">
    <citation type="submission" date="2016-10" db="EMBL/GenBank/DDBJ databases">
        <authorList>
            <person name="Varghese N."/>
            <person name="Submissions S."/>
        </authorList>
    </citation>
    <scope>NUCLEOTIDE SEQUENCE [LARGE SCALE GENOMIC DNA]</scope>
    <source>
        <strain evidence="4">DSM 45413</strain>
    </source>
</reference>
<dbReference type="CDD" id="cd00198">
    <property type="entry name" value="vWFA"/>
    <property type="match status" value="1"/>
</dbReference>